<dbReference type="AlphaFoldDB" id="A0A0D3IC14"/>
<dbReference type="HOGENOM" id="CLU_1743955_0_0_1"/>
<name>A0A0D3IC14_EMIH1</name>
<dbReference type="EnsemblProtists" id="EOD08799">
    <property type="protein sequence ID" value="EOD08799"/>
    <property type="gene ID" value="EMIHUDRAFT_358727"/>
</dbReference>
<evidence type="ECO:0000313" key="1">
    <source>
        <dbReference type="EnsemblProtists" id="EOD08799"/>
    </source>
</evidence>
<evidence type="ECO:0008006" key="3">
    <source>
        <dbReference type="Google" id="ProtNLM"/>
    </source>
</evidence>
<dbReference type="PaxDb" id="2903-EOD08799"/>
<proteinExistence type="predicted"/>
<accession>A0A0D3IC14</accession>
<dbReference type="GeneID" id="17254970"/>
<dbReference type="Proteomes" id="UP000013827">
    <property type="component" value="Unassembled WGS sequence"/>
</dbReference>
<dbReference type="RefSeq" id="XP_005761228.1">
    <property type="nucleotide sequence ID" value="XM_005761171.1"/>
</dbReference>
<organism evidence="1 2">
    <name type="scientific">Emiliania huxleyi (strain CCMP1516)</name>
    <dbReference type="NCBI Taxonomy" id="280463"/>
    <lineage>
        <taxon>Eukaryota</taxon>
        <taxon>Haptista</taxon>
        <taxon>Haptophyta</taxon>
        <taxon>Prymnesiophyceae</taxon>
        <taxon>Isochrysidales</taxon>
        <taxon>Noelaerhabdaceae</taxon>
        <taxon>Emiliania</taxon>
    </lineage>
</organism>
<reference evidence="1" key="2">
    <citation type="submission" date="2024-10" db="UniProtKB">
        <authorList>
            <consortium name="EnsemblProtists"/>
        </authorList>
    </citation>
    <scope>IDENTIFICATION</scope>
</reference>
<reference evidence="2" key="1">
    <citation type="journal article" date="2013" name="Nature">
        <title>Pan genome of the phytoplankton Emiliania underpins its global distribution.</title>
        <authorList>
            <person name="Read B.A."/>
            <person name="Kegel J."/>
            <person name="Klute M.J."/>
            <person name="Kuo A."/>
            <person name="Lefebvre S.C."/>
            <person name="Maumus F."/>
            <person name="Mayer C."/>
            <person name="Miller J."/>
            <person name="Monier A."/>
            <person name="Salamov A."/>
            <person name="Young J."/>
            <person name="Aguilar M."/>
            <person name="Claverie J.M."/>
            <person name="Frickenhaus S."/>
            <person name="Gonzalez K."/>
            <person name="Herman E.K."/>
            <person name="Lin Y.C."/>
            <person name="Napier J."/>
            <person name="Ogata H."/>
            <person name="Sarno A.F."/>
            <person name="Shmutz J."/>
            <person name="Schroeder D."/>
            <person name="de Vargas C."/>
            <person name="Verret F."/>
            <person name="von Dassow P."/>
            <person name="Valentin K."/>
            <person name="Van de Peer Y."/>
            <person name="Wheeler G."/>
            <person name="Dacks J.B."/>
            <person name="Delwiche C.F."/>
            <person name="Dyhrman S.T."/>
            <person name="Glockner G."/>
            <person name="John U."/>
            <person name="Richards T."/>
            <person name="Worden A.Z."/>
            <person name="Zhang X."/>
            <person name="Grigoriev I.V."/>
            <person name="Allen A.E."/>
            <person name="Bidle K."/>
            <person name="Borodovsky M."/>
            <person name="Bowler C."/>
            <person name="Brownlee C."/>
            <person name="Cock J.M."/>
            <person name="Elias M."/>
            <person name="Gladyshev V.N."/>
            <person name="Groth M."/>
            <person name="Guda C."/>
            <person name="Hadaegh A."/>
            <person name="Iglesias-Rodriguez M.D."/>
            <person name="Jenkins J."/>
            <person name="Jones B.M."/>
            <person name="Lawson T."/>
            <person name="Leese F."/>
            <person name="Lindquist E."/>
            <person name="Lobanov A."/>
            <person name="Lomsadze A."/>
            <person name="Malik S.B."/>
            <person name="Marsh M.E."/>
            <person name="Mackinder L."/>
            <person name="Mock T."/>
            <person name="Mueller-Roeber B."/>
            <person name="Pagarete A."/>
            <person name="Parker M."/>
            <person name="Probert I."/>
            <person name="Quesneville H."/>
            <person name="Raines C."/>
            <person name="Rensing S.A."/>
            <person name="Riano-Pachon D.M."/>
            <person name="Richier S."/>
            <person name="Rokitta S."/>
            <person name="Shiraiwa Y."/>
            <person name="Soanes D.M."/>
            <person name="van der Giezen M."/>
            <person name="Wahlund T.M."/>
            <person name="Williams B."/>
            <person name="Wilson W."/>
            <person name="Wolfe G."/>
            <person name="Wurch L.L."/>
        </authorList>
    </citation>
    <scope>NUCLEOTIDE SEQUENCE</scope>
</reference>
<evidence type="ECO:0000313" key="2">
    <source>
        <dbReference type="Proteomes" id="UP000013827"/>
    </source>
</evidence>
<keyword evidence="2" id="KW-1185">Reference proteome</keyword>
<dbReference type="KEGG" id="ehx:EMIHUDRAFT_358727"/>
<protein>
    <recommendedName>
        <fullName evidence="3">Serine aminopeptidase S33 domain-containing protein</fullName>
    </recommendedName>
</protein>
<sequence length="150" mass="15904">MAYFEALVRRHAARYDGCVLIVGSSMGATAALQHARLASRTLSFAPRVDLALSHGAFVPHAARAASLAAIANGLAELPASVVAVHVGAHNHVDALQVAAVPSSQAVHVVEHDTFHHNVPAHLESLGELVPLLRDEAFGVLRAHLSWKREL</sequence>